<keyword evidence="3" id="KW-1185">Reference proteome</keyword>
<feature type="domain" description="HNH nuclease" evidence="1">
    <location>
        <begin position="170"/>
        <end position="223"/>
    </location>
</feature>
<sequence length="231" mass="25927">MQLYLNSADHYRLFCYTRLGNTQGMVFSLNLTTEKESGGVIYLTQKIRFAEQYQGSPVLAQAHRRQKQAVFCQQLRRLGYDVTENNDLLLGIYDPARKELVNTTAQDLLNDFLVVSVLKGHYQGNKGYQLEILPSFQLSDESIAKENDELLSLPPRVAANKSKRAIPLGMRYQILKADGFKCVACGNGPAEGAKLQIDHKLPYSLGGLTELRNLQTLCADCNLSKSNRFCD</sequence>
<dbReference type="CDD" id="cd00085">
    <property type="entry name" value="HNHc"/>
    <property type="match status" value="1"/>
</dbReference>
<dbReference type="Pfam" id="PF01844">
    <property type="entry name" value="HNH"/>
    <property type="match status" value="1"/>
</dbReference>
<dbReference type="AlphaFoldDB" id="A0A8T9QCW5"/>
<evidence type="ECO:0000313" key="3">
    <source>
        <dbReference type="Proteomes" id="UP000831796"/>
    </source>
</evidence>
<dbReference type="EMBL" id="CP095048">
    <property type="protein sequence ID" value="UOQ75307.1"/>
    <property type="molecule type" value="Genomic_DNA"/>
</dbReference>
<gene>
    <name evidence="2" type="ORF">MUN79_29405</name>
</gene>
<evidence type="ECO:0000259" key="1">
    <source>
        <dbReference type="SMART" id="SM00507"/>
    </source>
</evidence>
<evidence type="ECO:0000313" key="2">
    <source>
        <dbReference type="EMBL" id="UOQ75307.1"/>
    </source>
</evidence>
<keyword evidence="2" id="KW-0540">Nuclease</keyword>
<reference evidence="2" key="1">
    <citation type="submission" date="2022-04" db="EMBL/GenBank/DDBJ databases">
        <title>Hymenobacter sp. isolated from the air.</title>
        <authorList>
            <person name="Won M."/>
            <person name="Lee C.-M."/>
            <person name="Woen H.-Y."/>
            <person name="Kwon S.-W."/>
        </authorList>
    </citation>
    <scope>NUCLEOTIDE SEQUENCE</scope>
    <source>
        <strain evidence="2">5116S-3</strain>
        <plasmid evidence="2">unnamed2</plasmid>
    </source>
</reference>
<proteinExistence type="predicted"/>
<dbReference type="SMART" id="SM00507">
    <property type="entry name" value="HNHc"/>
    <property type="match status" value="1"/>
</dbReference>
<dbReference type="KEGG" id="hcu:MUN79_29405"/>
<dbReference type="InterPro" id="IPR003615">
    <property type="entry name" value="HNH_nuc"/>
</dbReference>
<dbReference type="Proteomes" id="UP000831796">
    <property type="component" value="Plasmid unnamed2"/>
</dbReference>
<geneLocation type="plasmid" evidence="2 3">
    <name>unnamed2</name>
</geneLocation>
<organism evidence="2 3">
    <name type="scientific">Hymenobacter cellulosilyticus</name>
    <dbReference type="NCBI Taxonomy" id="2932248"/>
    <lineage>
        <taxon>Bacteria</taxon>
        <taxon>Pseudomonadati</taxon>
        <taxon>Bacteroidota</taxon>
        <taxon>Cytophagia</taxon>
        <taxon>Cytophagales</taxon>
        <taxon>Hymenobacteraceae</taxon>
        <taxon>Hymenobacter</taxon>
    </lineage>
</organism>
<name>A0A8T9QCW5_9BACT</name>
<keyword evidence="2" id="KW-0255">Endonuclease</keyword>
<dbReference type="GO" id="GO:0008270">
    <property type="term" value="F:zinc ion binding"/>
    <property type="evidence" value="ECO:0007669"/>
    <property type="project" value="InterPro"/>
</dbReference>
<dbReference type="GO" id="GO:0003676">
    <property type="term" value="F:nucleic acid binding"/>
    <property type="evidence" value="ECO:0007669"/>
    <property type="project" value="InterPro"/>
</dbReference>
<dbReference type="Gene3D" id="1.10.30.50">
    <property type="match status" value="1"/>
</dbReference>
<dbReference type="InterPro" id="IPR002711">
    <property type="entry name" value="HNH"/>
</dbReference>
<dbReference type="RefSeq" id="WP_244678640.1">
    <property type="nucleotide sequence ID" value="NZ_CP095048.1"/>
</dbReference>
<protein>
    <submittedName>
        <fullName evidence="2">HNH endonuclease</fullName>
    </submittedName>
</protein>
<dbReference type="GO" id="GO:0004519">
    <property type="term" value="F:endonuclease activity"/>
    <property type="evidence" value="ECO:0007669"/>
    <property type="project" value="UniProtKB-KW"/>
</dbReference>
<accession>A0A8T9QCW5</accession>
<keyword evidence="2" id="KW-0378">Hydrolase</keyword>
<keyword evidence="2" id="KW-0614">Plasmid</keyword>